<evidence type="ECO:0000313" key="3">
    <source>
        <dbReference type="Proteomes" id="UP000199444"/>
    </source>
</evidence>
<dbReference type="Gene3D" id="1.20.58.1910">
    <property type="match status" value="1"/>
</dbReference>
<reference evidence="2 3" key="1">
    <citation type="submission" date="2016-10" db="EMBL/GenBank/DDBJ databases">
        <authorList>
            <person name="de Groot N.N."/>
        </authorList>
    </citation>
    <scope>NUCLEOTIDE SEQUENCE [LARGE SCALE GENOMIC DNA]</scope>
    <source>
        <strain evidence="2 3">CGMCC 1.10449</strain>
    </source>
</reference>
<dbReference type="Proteomes" id="UP000199444">
    <property type="component" value="Unassembled WGS sequence"/>
</dbReference>
<sequence>MNNTEKLDAIREYIYYIFSSDATGHDYYHMKRVARMTNLIAKQEGADQFIAEAAAWIHDVGDSKLFSNSDDELDKLNDFLQTINCTQSQLKQINMAAKDVSFSKGTTPATLEGKIVQDADRIDALGAIGVARTFAFGGSKGQLIWGNDNKENTSIQHFYDKLLKLKDLMNTSTARQIAEERHSFMKYYLDQFFHEW</sequence>
<evidence type="ECO:0000259" key="1">
    <source>
        <dbReference type="PROSITE" id="PS51831"/>
    </source>
</evidence>
<dbReference type="STRING" id="553311.SAMN05216231_1923"/>
<protein>
    <recommendedName>
        <fullName evidence="1">HD domain-containing protein</fullName>
    </recommendedName>
</protein>
<dbReference type="PANTHER" id="PTHR33594">
    <property type="entry name" value="SUPERFAMILY HYDROLASE, PUTATIVE (AFU_ORTHOLOGUE AFUA_1G03035)-RELATED"/>
    <property type="match status" value="1"/>
</dbReference>
<organism evidence="2 3">
    <name type="scientific">Virgibacillus salinus</name>
    <dbReference type="NCBI Taxonomy" id="553311"/>
    <lineage>
        <taxon>Bacteria</taxon>
        <taxon>Bacillati</taxon>
        <taxon>Bacillota</taxon>
        <taxon>Bacilli</taxon>
        <taxon>Bacillales</taxon>
        <taxon>Bacillaceae</taxon>
        <taxon>Virgibacillus</taxon>
    </lineage>
</organism>
<dbReference type="InterPro" id="IPR006674">
    <property type="entry name" value="HD_domain"/>
</dbReference>
<dbReference type="Gene3D" id="1.10.472.50">
    <property type="entry name" value="HD-domain/PDEase-like"/>
    <property type="match status" value="1"/>
</dbReference>
<proteinExistence type="predicted"/>
<dbReference type="PROSITE" id="PS51831">
    <property type="entry name" value="HD"/>
    <property type="match status" value="1"/>
</dbReference>
<dbReference type="Pfam" id="PF01966">
    <property type="entry name" value="HD"/>
    <property type="match status" value="1"/>
</dbReference>
<accession>A0A1H1BUT2</accession>
<evidence type="ECO:0000313" key="2">
    <source>
        <dbReference type="EMBL" id="SDQ55669.1"/>
    </source>
</evidence>
<name>A0A1H1BUT2_9BACI</name>
<dbReference type="AlphaFoldDB" id="A0A1H1BUT2"/>
<dbReference type="CDD" id="cd00077">
    <property type="entry name" value="HDc"/>
    <property type="match status" value="1"/>
</dbReference>
<dbReference type="SUPFAM" id="SSF109604">
    <property type="entry name" value="HD-domain/PDEase-like"/>
    <property type="match status" value="1"/>
</dbReference>
<dbReference type="PANTHER" id="PTHR33594:SF1">
    <property type="entry name" value="HD_PDEASE DOMAIN-CONTAINING PROTEIN"/>
    <property type="match status" value="1"/>
</dbReference>
<dbReference type="InterPro" id="IPR003607">
    <property type="entry name" value="HD/PDEase_dom"/>
</dbReference>
<keyword evidence="3" id="KW-1185">Reference proteome</keyword>
<dbReference type="SMART" id="SM00471">
    <property type="entry name" value="HDc"/>
    <property type="match status" value="1"/>
</dbReference>
<gene>
    <name evidence="2" type="ORF">SAMN05216231_1923</name>
</gene>
<dbReference type="EMBL" id="FNKD01000002">
    <property type="protein sequence ID" value="SDQ55669.1"/>
    <property type="molecule type" value="Genomic_DNA"/>
</dbReference>
<feature type="domain" description="HD" evidence="1">
    <location>
        <begin position="26"/>
        <end position="125"/>
    </location>
</feature>
<dbReference type="RefSeq" id="WP_092492753.1">
    <property type="nucleotide sequence ID" value="NZ_FNKD01000002.1"/>
</dbReference>